<gene>
    <name evidence="1" type="ORF">ACFFRH_11595</name>
</gene>
<keyword evidence="2" id="KW-1185">Reference proteome</keyword>
<evidence type="ECO:0000313" key="1">
    <source>
        <dbReference type="EMBL" id="MFB9676134.1"/>
    </source>
</evidence>
<dbReference type="RefSeq" id="WP_344746976.1">
    <property type="nucleotide sequence ID" value="NZ_BAAAWW010000112.1"/>
</dbReference>
<comment type="caution">
    <text evidence="1">The sequence shown here is derived from an EMBL/GenBank/DDBJ whole genome shotgun (WGS) entry which is preliminary data.</text>
</comment>
<reference evidence="1 2" key="1">
    <citation type="submission" date="2024-09" db="EMBL/GenBank/DDBJ databases">
        <authorList>
            <person name="Sun Q."/>
            <person name="Mori K."/>
        </authorList>
    </citation>
    <scope>NUCLEOTIDE SEQUENCE [LARGE SCALE GENOMIC DNA]</scope>
    <source>
        <strain evidence="1 2">JCM 3028</strain>
    </source>
</reference>
<proteinExistence type="predicted"/>
<accession>A0ABV5TAR7</accession>
<evidence type="ECO:0000313" key="2">
    <source>
        <dbReference type="Proteomes" id="UP001589610"/>
    </source>
</evidence>
<name>A0ABV5TAR7_9ACTN</name>
<organism evidence="1 2">
    <name type="scientific">Streptosporangium vulgare</name>
    <dbReference type="NCBI Taxonomy" id="46190"/>
    <lineage>
        <taxon>Bacteria</taxon>
        <taxon>Bacillati</taxon>
        <taxon>Actinomycetota</taxon>
        <taxon>Actinomycetes</taxon>
        <taxon>Streptosporangiales</taxon>
        <taxon>Streptosporangiaceae</taxon>
        <taxon>Streptosporangium</taxon>
    </lineage>
</organism>
<dbReference type="Proteomes" id="UP001589610">
    <property type="component" value="Unassembled WGS sequence"/>
</dbReference>
<sequence length="114" mass="12698">MIREYRKTIPPLSRADGDLNMVLASDALNRLRAVLHGHRIYPSISYFDGITLHVANEIAVRVRSDDDGGLFYRWRDERPGASREEFEAPAADVDDIASRIAAALYGAPNAQMTP</sequence>
<protein>
    <submittedName>
        <fullName evidence="1">Uncharacterized protein</fullName>
    </submittedName>
</protein>
<dbReference type="EMBL" id="JBHMBS010000004">
    <property type="protein sequence ID" value="MFB9676134.1"/>
    <property type="molecule type" value="Genomic_DNA"/>
</dbReference>